<accession>A0A2T9XWP0</accession>
<proteinExistence type="inferred from homology"/>
<organism evidence="3 4">
    <name type="scientific">Smittium megazygosporum</name>
    <dbReference type="NCBI Taxonomy" id="133381"/>
    <lineage>
        <taxon>Eukaryota</taxon>
        <taxon>Fungi</taxon>
        <taxon>Fungi incertae sedis</taxon>
        <taxon>Zoopagomycota</taxon>
        <taxon>Kickxellomycotina</taxon>
        <taxon>Harpellomycetes</taxon>
        <taxon>Harpellales</taxon>
        <taxon>Legeriomycetaceae</taxon>
        <taxon>Smittium</taxon>
    </lineage>
</organism>
<feature type="compositionally biased region" description="Polar residues" evidence="2">
    <location>
        <begin position="592"/>
        <end position="640"/>
    </location>
</feature>
<feature type="compositionally biased region" description="Basic and acidic residues" evidence="2">
    <location>
        <begin position="254"/>
        <end position="278"/>
    </location>
</feature>
<feature type="compositionally biased region" description="Polar residues" evidence="2">
    <location>
        <begin position="450"/>
        <end position="462"/>
    </location>
</feature>
<dbReference type="PANTHER" id="PTHR31841">
    <property type="entry name" value="PROTEIN FAM72A-RELATED"/>
    <property type="match status" value="1"/>
</dbReference>
<dbReference type="Pfam" id="PF14976">
    <property type="entry name" value="YPEH2ZP"/>
    <property type="match status" value="1"/>
</dbReference>
<feature type="compositionally biased region" description="Polar residues" evidence="2">
    <location>
        <begin position="290"/>
        <end position="312"/>
    </location>
</feature>
<feature type="region of interest" description="Disordered" evidence="2">
    <location>
        <begin position="665"/>
        <end position="692"/>
    </location>
</feature>
<feature type="compositionally biased region" description="Polar residues" evidence="2">
    <location>
        <begin position="210"/>
        <end position="222"/>
    </location>
</feature>
<feature type="region of interest" description="Disordered" evidence="2">
    <location>
        <begin position="341"/>
        <end position="387"/>
    </location>
</feature>
<feature type="compositionally biased region" description="Polar residues" evidence="2">
    <location>
        <begin position="428"/>
        <end position="443"/>
    </location>
</feature>
<evidence type="ECO:0000313" key="4">
    <source>
        <dbReference type="Proteomes" id="UP000245609"/>
    </source>
</evidence>
<dbReference type="EMBL" id="MBFS01003926">
    <property type="protein sequence ID" value="PVU84497.1"/>
    <property type="molecule type" value="Genomic_DNA"/>
</dbReference>
<dbReference type="AlphaFoldDB" id="A0A2T9XWP0"/>
<dbReference type="OrthoDB" id="2526683at2759"/>
<sequence>MHTEGQQNSGRQLPENFQPVWELICKHCNAHWSSRGMEAVVMARPAIRCFSTDLPPLNCDVVYQNAPKAYDGIFGSQFQDISRSLFFHSRRFDLVPGGPCDCHVQDLACLGCGNVVGYYIHRPCFRCLAQRFRIKQRGYQHLWTFYQENVNPKVRKNSNSDPVGWEDLFLEFDTKSKPQRSISIHVPDLPSLRDGAIRHRREPGGGEFPSINSGLFNQSTNTSREDVSQEPTLLFSGLSNSNISSNTPLLLSSRRIDEQRDGENREEAMQTGSGRREIRNLHSRASIASVISQEQPQSHNQFHTRVRTSSSRYMGLGGDEGSSNESEGEIVVGSTHNAFGLRIRDRDQSRNLDGRNGLRESSSSMSLLFQPNSPSYRGSNTSENGFPISTETVVDRNYLNSRRTSNNSLLRRRGRVLDLRRETSTSELIRNMNISGNTVSGNASPGMHLGQQSPPSANTQEQNANANANMPHQEQTLSRLNSEQSLSSLSATIGSEARNYQTRSRSARRNAISLTQNNTDSPLTAISRIHANQSLSRILRLSRSVNSFHQHRRPHRNASLQVPPAPSLYQNLQSLNSEMRSGESEQDLGTRYVSSPELSNQENNRTDSTTTRNLYSNSRFSPNRSQQIDTSTAVQSNSELLSDRTSSDEALAYYNIALERQFQNPIVNSESSNRTPSSSSSSNTHFIQSSNIKDNNIPNSISNWLLQNGYDSISKWEASAIIR</sequence>
<feature type="region of interest" description="Disordered" evidence="2">
    <location>
        <begin position="195"/>
        <end position="229"/>
    </location>
</feature>
<feature type="compositionally biased region" description="Basic and acidic residues" evidence="2">
    <location>
        <begin position="342"/>
        <end position="358"/>
    </location>
</feature>
<dbReference type="GO" id="GO:0005829">
    <property type="term" value="C:cytosol"/>
    <property type="evidence" value="ECO:0007669"/>
    <property type="project" value="TreeGrafter"/>
</dbReference>
<feature type="compositionally biased region" description="Low complexity" evidence="2">
    <location>
        <begin position="668"/>
        <end position="691"/>
    </location>
</feature>
<feature type="region of interest" description="Disordered" evidence="2">
    <location>
        <begin position="290"/>
        <end position="329"/>
    </location>
</feature>
<feature type="region of interest" description="Disordered" evidence="2">
    <location>
        <begin position="428"/>
        <end position="518"/>
    </location>
</feature>
<dbReference type="InterPro" id="IPR026768">
    <property type="entry name" value="YPEH2ZP"/>
</dbReference>
<feature type="compositionally biased region" description="Polar residues" evidence="2">
    <location>
        <begin position="470"/>
        <end position="504"/>
    </location>
</feature>
<dbReference type="Proteomes" id="UP000245609">
    <property type="component" value="Unassembled WGS sequence"/>
</dbReference>
<comment type="similarity">
    <text evidence="1">Belongs to the FAM72 family.</text>
</comment>
<feature type="compositionally biased region" description="Polar residues" evidence="2">
    <location>
        <begin position="359"/>
        <end position="387"/>
    </location>
</feature>
<comment type="caution">
    <text evidence="3">The sequence shown here is derived from an EMBL/GenBank/DDBJ whole genome shotgun (WGS) entry which is preliminary data.</text>
</comment>
<dbReference type="PANTHER" id="PTHR31841:SF1">
    <property type="entry name" value="PROTEIN FAM72A-RELATED"/>
    <property type="match status" value="1"/>
</dbReference>
<keyword evidence="4" id="KW-1185">Reference proteome</keyword>
<name>A0A2T9XWP0_9FUNG</name>
<protein>
    <submittedName>
        <fullName evidence="3">Uncharacterized protein</fullName>
    </submittedName>
</protein>
<feature type="region of interest" description="Disordered" evidence="2">
    <location>
        <begin position="246"/>
        <end position="278"/>
    </location>
</feature>
<evidence type="ECO:0000313" key="3">
    <source>
        <dbReference type="EMBL" id="PVU84497.1"/>
    </source>
</evidence>
<gene>
    <name evidence="3" type="ORF">BB560_007337</name>
</gene>
<feature type="region of interest" description="Disordered" evidence="2">
    <location>
        <begin position="578"/>
        <end position="642"/>
    </location>
</feature>
<evidence type="ECO:0000256" key="2">
    <source>
        <dbReference type="SAM" id="MobiDB-lite"/>
    </source>
</evidence>
<reference evidence="3 4" key="1">
    <citation type="journal article" date="2018" name="MBio">
        <title>Comparative Genomics Reveals the Core Gene Toolbox for the Fungus-Insect Symbiosis.</title>
        <authorList>
            <person name="Wang Y."/>
            <person name="Stata M."/>
            <person name="Wang W."/>
            <person name="Stajich J.E."/>
            <person name="White M.M."/>
            <person name="Moncalvo J.M."/>
        </authorList>
    </citation>
    <scope>NUCLEOTIDE SEQUENCE [LARGE SCALE GENOMIC DNA]</scope>
    <source>
        <strain evidence="3 4">SC-DP-2</strain>
    </source>
</reference>
<evidence type="ECO:0000256" key="1">
    <source>
        <dbReference type="ARBA" id="ARBA00006888"/>
    </source>
</evidence>